<keyword evidence="2" id="KW-1185">Reference proteome</keyword>
<dbReference type="EMBL" id="NBNE01000344">
    <property type="protein sequence ID" value="OWZ20251.1"/>
    <property type="molecule type" value="Genomic_DNA"/>
</dbReference>
<evidence type="ECO:0000313" key="1">
    <source>
        <dbReference type="EMBL" id="OWZ20251.1"/>
    </source>
</evidence>
<accession>A0A225WRP6</accession>
<organism evidence="1 2">
    <name type="scientific">Phytophthora megakarya</name>
    <dbReference type="NCBI Taxonomy" id="4795"/>
    <lineage>
        <taxon>Eukaryota</taxon>
        <taxon>Sar</taxon>
        <taxon>Stramenopiles</taxon>
        <taxon>Oomycota</taxon>
        <taxon>Peronosporomycetes</taxon>
        <taxon>Peronosporales</taxon>
        <taxon>Peronosporaceae</taxon>
        <taxon>Phytophthora</taxon>
    </lineage>
</organism>
<evidence type="ECO:0000313" key="2">
    <source>
        <dbReference type="Proteomes" id="UP000198211"/>
    </source>
</evidence>
<comment type="caution">
    <text evidence="1">The sequence shown here is derived from an EMBL/GenBank/DDBJ whole genome shotgun (WGS) entry which is preliminary data.</text>
</comment>
<dbReference type="Proteomes" id="UP000198211">
    <property type="component" value="Unassembled WGS sequence"/>
</dbReference>
<dbReference type="AlphaFoldDB" id="A0A225WRP6"/>
<gene>
    <name evidence="1" type="ORF">PHMEG_0005353</name>
</gene>
<name>A0A225WRP6_9STRA</name>
<sequence>MLIENFELLRIWEIINRIECNVAQIKRGDLYVSDNTNNEGGGPPVRIVSTSSLERFHLALKKVLAHELNIDVGARLGRNPSIVNVDLVAACRAATEMFQSATVNSSAIESNLAQSRHHLNIIRELLFKTATVLQTSQVPTCEFMHSLRMNEGICEVGTGFSFEEHERLRQIVGEQIACGRIWDDCPLVTTITYNLVVASNSNLRIKLHRRSYRTLEIVFSQLKSDPVQPAMPKAATHKQLFQFRFQAECT</sequence>
<proteinExistence type="predicted"/>
<reference evidence="2" key="1">
    <citation type="submission" date="2017-03" db="EMBL/GenBank/DDBJ databases">
        <title>Phytopthora megakarya and P. palmivora, two closely related causual agents of cacao black pod achieved similar genome size and gene model numbers by different mechanisms.</title>
        <authorList>
            <person name="Ali S."/>
            <person name="Shao J."/>
            <person name="Larry D.J."/>
            <person name="Kronmiller B."/>
            <person name="Shen D."/>
            <person name="Strem M.D."/>
            <person name="Melnick R.L."/>
            <person name="Guiltinan M.J."/>
            <person name="Tyler B.M."/>
            <person name="Meinhardt L.W."/>
            <person name="Bailey B.A."/>
        </authorList>
    </citation>
    <scope>NUCLEOTIDE SEQUENCE [LARGE SCALE GENOMIC DNA]</scope>
    <source>
        <strain evidence="2">zdho120</strain>
    </source>
</reference>
<protein>
    <submittedName>
        <fullName evidence="1">Uncharacterized protein</fullName>
    </submittedName>
</protein>
<dbReference type="OrthoDB" id="128294at2759"/>